<feature type="compositionally biased region" description="Polar residues" evidence="2">
    <location>
        <begin position="387"/>
        <end position="409"/>
    </location>
</feature>
<accession>A0A319EU31</accession>
<feature type="region of interest" description="Disordered" evidence="2">
    <location>
        <begin position="329"/>
        <end position="417"/>
    </location>
</feature>
<feature type="region of interest" description="Disordered" evidence="2">
    <location>
        <begin position="435"/>
        <end position="524"/>
    </location>
</feature>
<feature type="compositionally biased region" description="Polar residues" evidence="2">
    <location>
        <begin position="742"/>
        <end position="757"/>
    </location>
</feature>
<keyword evidence="5" id="KW-1185">Reference proteome</keyword>
<dbReference type="PANTHER" id="PTHR13056:SF0">
    <property type="entry name" value="VACUOLAR FUSION PROTEIN CCZ1 HOMOLOG-RELATED"/>
    <property type="match status" value="1"/>
</dbReference>
<dbReference type="STRING" id="1448318.A0A319EU31"/>
<evidence type="ECO:0000259" key="3">
    <source>
        <dbReference type="Pfam" id="PF19031"/>
    </source>
</evidence>
<gene>
    <name evidence="4" type="ORF">BO78DRAFT_372245</name>
</gene>
<protein>
    <recommendedName>
        <fullName evidence="3">CCZ1/INTU/HSP4 first Longin domain-containing protein</fullName>
    </recommendedName>
</protein>
<dbReference type="EMBL" id="KZ826363">
    <property type="protein sequence ID" value="PYI04929.1"/>
    <property type="molecule type" value="Genomic_DNA"/>
</dbReference>
<evidence type="ECO:0000256" key="1">
    <source>
        <dbReference type="ARBA" id="ARBA00005352"/>
    </source>
</evidence>
<feature type="compositionally biased region" description="Basic residues" evidence="2">
    <location>
        <begin position="339"/>
        <end position="352"/>
    </location>
</feature>
<sequence>MPENDSASVIPAQLSFLTIYNPRLGPTDETIRDQVVFYTSRSARSRRREDSVVEDGDQDSKDQWNERLRQIGLAQGMVGFARNFSQGKAVDYVETEKSQIILHELEKDWWILASIDLTRLPLDPASVSSSQRDASAPSFGYSSREMSPPHLLIQQLRRAHSAFLLHQDTTLDALYSRVDRPAFCSLIDNFWWRFAWSWEVLLSGNPAVDIYNGIKLSAGGELGIGVGEEEWGSGEREVLEDFVARTDGLLDLVVSRFGDHRPPIENLAAGNRSWDPPDRGAVEDRWLGLGACPRPADGVIFSGVGAVSRPSLLRISQWMESIYRYGVDAYGVGEDPTSPRRRRRRKKQRGRLPGRDSSKQPTSVAGRQAAAPDRPFSPGIPPPLVIGTTQSPQAPQELSPHTSGESSPARSDRGSDWIGFRTDTFVKYLTLGYGSSWGGSSGTASPHPRVEALKREDRPSTPSKQTDSPAGAQETMDGDMPQPNDSKKPQSHGRFLIGLHSDPDDQGKNTQEGAGITDDQAGVSKDKIKQRGLHVHLSEPSEQNPTGSVKLQAVVYIHQPFMYTFLFDPSAPALSDPSLYHSISHQLSPLHRPLGNSTSPVTAAMRVAMSDNAFDINKRFSGKSQPVYNLVYDQTNLTIRSSIPNIPDLGSSINEPRDPATHPWSRVESLNIHHRLLSTHLETRSRPLEVERTCKTSRGWWIVWIRMSEPPRQEQESTNSNASIHTTTDAHQEAFLIRRSSDSVSPSGHSRNSSSTRFFRDLGGASSPGLQASRTDTGPGKLVEGLGLDARRYIENLLSLNR</sequence>
<dbReference type="InterPro" id="IPR013176">
    <property type="entry name" value="Ccz1"/>
</dbReference>
<feature type="domain" description="CCZ1/INTU/HSP4 first Longin" evidence="3">
    <location>
        <begin position="15"/>
        <end position="118"/>
    </location>
</feature>
<feature type="region of interest" description="Disordered" evidence="2">
    <location>
        <begin position="125"/>
        <end position="144"/>
    </location>
</feature>
<dbReference type="OrthoDB" id="240546at2759"/>
<dbReference type="PANTHER" id="PTHR13056">
    <property type="entry name" value="VACUOLAR FUSION PROTEIN CCZ1 HOMOLOG-RELATED"/>
    <property type="match status" value="1"/>
</dbReference>
<evidence type="ECO:0000313" key="4">
    <source>
        <dbReference type="EMBL" id="PYI04929.1"/>
    </source>
</evidence>
<reference evidence="4 5" key="1">
    <citation type="submission" date="2018-02" db="EMBL/GenBank/DDBJ databases">
        <title>The genomes of Aspergillus section Nigri reveals drivers in fungal speciation.</title>
        <authorList>
            <consortium name="DOE Joint Genome Institute"/>
            <person name="Vesth T.C."/>
            <person name="Nybo J."/>
            <person name="Theobald S."/>
            <person name="Brandl J."/>
            <person name="Frisvad J.C."/>
            <person name="Nielsen K.F."/>
            <person name="Lyhne E.K."/>
            <person name="Kogle M.E."/>
            <person name="Kuo A."/>
            <person name="Riley R."/>
            <person name="Clum A."/>
            <person name="Nolan M."/>
            <person name="Lipzen A."/>
            <person name="Salamov A."/>
            <person name="Henrissat B."/>
            <person name="Wiebenga A."/>
            <person name="De vries R.P."/>
            <person name="Grigoriev I.V."/>
            <person name="Mortensen U.H."/>
            <person name="Andersen M.R."/>
            <person name="Baker S.E."/>
        </authorList>
    </citation>
    <scope>NUCLEOTIDE SEQUENCE [LARGE SCALE GENOMIC DNA]</scope>
    <source>
        <strain evidence="4 5">CBS 121057</strain>
    </source>
</reference>
<dbReference type="GO" id="GO:0016192">
    <property type="term" value="P:vesicle-mediated transport"/>
    <property type="evidence" value="ECO:0007669"/>
    <property type="project" value="InterPro"/>
</dbReference>
<feature type="region of interest" description="Disordered" evidence="2">
    <location>
        <begin position="738"/>
        <end position="782"/>
    </location>
</feature>
<dbReference type="InterPro" id="IPR043987">
    <property type="entry name" value="CCZ1/INTU/HSP4_longin_1"/>
</dbReference>
<dbReference type="Proteomes" id="UP000248423">
    <property type="component" value="Unassembled WGS sequence"/>
</dbReference>
<evidence type="ECO:0000313" key="5">
    <source>
        <dbReference type="Proteomes" id="UP000248423"/>
    </source>
</evidence>
<proteinExistence type="inferred from homology"/>
<dbReference type="GO" id="GO:0035658">
    <property type="term" value="C:Mon1-Ccz1 complex"/>
    <property type="evidence" value="ECO:0007669"/>
    <property type="project" value="InterPro"/>
</dbReference>
<name>A0A319EU31_ASPSB</name>
<evidence type="ECO:0000256" key="2">
    <source>
        <dbReference type="SAM" id="MobiDB-lite"/>
    </source>
</evidence>
<dbReference type="AlphaFoldDB" id="A0A319EU31"/>
<feature type="compositionally biased region" description="Basic and acidic residues" evidence="2">
    <location>
        <begin position="448"/>
        <end position="459"/>
    </location>
</feature>
<dbReference type="VEuPathDB" id="FungiDB:BO78DRAFT_372245"/>
<organism evidence="4 5">
    <name type="scientific">Aspergillus sclerotiicarbonarius (strain CBS 121057 / IBT 28362)</name>
    <dbReference type="NCBI Taxonomy" id="1448318"/>
    <lineage>
        <taxon>Eukaryota</taxon>
        <taxon>Fungi</taxon>
        <taxon>Dikarya</taxon>
        <taxon>Ascomycota</taxon>
        <taxon>Pezizomycotina</taxon>
        <taxon>Eurotiomycetes</taxon>
        <taxon>Eurotiomycetidae</taxon>
        <taxon>Eurotiales</taxon>
        <taxon>Aspergillaceae</taxon>
        <taxon>Aspergillus</taxon>
        <taxon>Aspergillus subgen. Circumdati</taxon>
    </lineage>
</organism>
<dbReference type="Pfam" id="PF19031">
    <property type="entry name" value="Intu_longin_1"/>
    <property type="match status" value="1"/>
</dbReference>
<comment type="similarity">
    <text evidence="1">Belongs to the CCZ1 family.</text>
</comment>